<protein>
    <recommendedName>
        <fullName evidence="1">HTH araC/xylS-type domain-containing protein</fullName>
    </recommendedName>
</protein>
<name>A0A1I0SB38_9BACT</name>
<reference evidence="3" key="1">
    <citation type="submission" date="2016-10" db="EMBL/GenBank/DDBJ databases">
        <authorList>
            <person name="Varghese N."/>
            <person name="Submissions S."/>
        </authorList>
    </citation>
    <scope>NUCLEOTIDE SEQUENCE [LARGE SCALE GENOMIC DNA]</scope>
    <source>
        <strain evidence="3">DSM 3695</strain>
    </source>
</reference>
<dbReference type="OrthoDB" id="637213at2"/>
<dbReference type="RefSeq" id="WP_089901379.1">
    <property type="nucleotide sequence ID" value="NZ_FOJG01000002.1"/>
</dbReference>
<accession>A0A1I0SB38</accession>
<sequence length="337" mass="38905">MESPEYKGFLPRIPLRIETDDMEFIPAENLPEEYSHLPILAAKISFLRNENADVICQTVELDDFTIRTHEVYAMENILLIPHTKKEIFALHFMAGGEIAAELSDSGPYMMCKREMALFRLLPSKHKAIMKQWEVMFSFHIDILPETLGRLAAKYPELQQLASKTLREVSAPVNQDPYEINQVCMNLIDEICNCKLVGHQAKVFMHRCCLELYFNFAAQDKLSSQPMRIFPLYITQKLPDALIFLKQHTGEAFSMAKMAVTLDLTMQELREAFIDSYFMTPEAYHLQQQMLHAYKMAMNATCTLEEIGRSIAMNNVEEFIVLFESYFNCSIVTIRNAQ</sequence>
<dbReference type="Proteomes" id="UP000199310">
    <property type="component" value="Unassembled WGS sequence"/>
</dbReference>
<dbReference type="GO" id="GO:0043565">
    <property type="term" value="F:sequence-specific DNA binding"/>
    <property type="evidence" value="ECO:0007669"/>
    <property type="project" value="InterPro"/>
</dbReference>
<evidence type="ECO:0000259" key="1">
    <source>
        <dbReference type="PROSITE" id="PS01124"/>
    </source>
</evidence>
<proteinExistence type="predicted"/>
<dbReference type="GO" id="GO:0003700">
    <property type="term" value="F:DNA-binding transcription factor activity"/>
    <property type="evidence" value="ECO:0007669"/>
    <property type="project" value="InterPro"/>
</dbReference>
<keyword evidence="3" id="KW-1185">Reference proteome</keyword>
<dbReference type="PROSITE" id="PS01124">
    <property type="entry name" value="HTH_ARAC_FAMILY_2"/>
    <property type="match status" value="1"/>
</dbReference>
<feature type="domain" description="HTH araC/xylS-type" evidence="1">
    <location>
        <begin position="238"/>
        <end position="336"/>
    </location>
</feature>
<dbReference type="EMBL" id="FOJG01000002">
    <property type="protein sequence ID" value="SEW53936.1"/>
    <property type="molecule type" value="Genomic_DNA"/>
</dbReference>
<dbReference type="Gene3D" id="1.10.10.60">
    <property type="entry name" value="Homeodomain-like"/>
    <property type="match status" value="1"/>
</dbReference>
<organism evidence="2 3">
    <name type="scientific">Chitinophaga arvensicola</name>
    <dbReference type="NCBI Taxonomy" id="29529"/>
    <lineage>
        <taxon>Bacteria</taxon>
        <taxon>Pseudomonadati</taxon>
        <taxon>Bacteroidota</taxon>
        <taxon>Chitinophagia</taxon>
        <taxon>Chitinophagales</taxon>
        <taxon>Chitinophagaceae</taxon>
        <taxon>Chitinophaga</taxon>
    </lineage>
</organism>
<gene>
    <name evidence="2" type="ORF">SAMN04488122_5776</name>
</gene>
<evidence type="ECO:0000313" key="3">
    <source>
        <dbReference type="Proteomes" id="UP000199310"/>
    </source>
</evidence>
<evidence type="ECO:0000313" key="2">
    <source>
        <dbReference type="EMBL" id="SEW53936.1"/>
    </source>
</evidence>
<dbReference type="STRING" id="29529.SAMN04488122_5776"/>
<dbReference type="AlphaFoldDB" id="A0A1I0SB38"/>
<dbReference type="InterPro" id="IPR018060">
    <property type="entry name" value="HTH_AraC"/>
</dbReference>